<evidence type="ECO:0000256" key="3">
    <source>
        <dbReference type="ARBA" id="ARBA00020170"/>
    </source>
</evidence>
<dbReference type="InterPro" id="IPR042174">
    <property type="entry name" value="RecF_2"/>
</dbReference>
<evidence type="ECO:0000259" key="10">
    <source>
        <dbReference type="Pfam" id="PF02463"/>
    </source>
</evidence>
<comment type="similarity">
    <text evidence="2 9">Belongs to the RecF family.</text>
</comment>
<dbReference type="Proteomes" id="UP000032740">
    <property type="component" value="Chromosome"/>
</dbReference>
<evidence type="ECO:0000313" key="12">
    <source>
        <dbReference type="Proteomes" id="UP000032740"/>
    </source>
</evidence>
<reference evidence="11 12" key="1">
    <citation type="journal article" date="2013" name="J. Mol. Microbiol. Biotechnol.">
        <title>Analysis of the Complete Genomes of Acholeplasma brassicae , A. palmae and A. laidlawii and Their Comparison to the Obligate Parasites from ' Candidatus Phytoplasma'.</title>
        <authorList>
            <person name="Kube M."/>
            <person name="Siewert C."/>
            <person name="Migdoll A.M."/>
            <person name="Duduk B."/>
            <person name="Holz S."/>
            <person name="Rabus R."/>
            <person name="Seemuller E."/>
            <person name="Mitrovic J."/>
            <person name="Muller I."/>
            <person name="Buttner C."/>
            <person name="Reinhardt R."/>
        </authorList>
    </citation>
    <scope>NUCLEOTIDE SEQUENCE [LARGE SCALE GENOMIC DNA]</scope>
    <source>
        <strain evidence="11 12">J233</strain>
    </source>
</reference>
<dbReference type="SUPFAM" id="SSF52540">
    <property type="entry name" value="P-loop containing nucleoside triphosphate hydrolases"/>
    <property type="match status" value="1"/>
</dbReference>
<dbReference type="GO" id="GO:0003697">
    <property type="term" value="F:single-stranded DNA binding"/>
    <property type="evidence" value="ECO:0007669"/>
    <property type="project" value="UniProtKB-UniRule"/>
</dbReference>
<keyword evidence="4 9" id="KW-0963">Cytoplasm</keyword>
<evidence type="ECO:0000256" key="4">
    <source>
        <dbReference type="ARBA" id="ARBA00022490"/>
    </source>
</evidence>
<dbReference type="PANTHER" id="PTHR32182:SF0">
    <property type="entry name" value="DNA REPLICATION AND REPAIR PROTEIN RECF"/>
    <property type="match status" value="1"/>
</dbReference>
<dbReference type="AlphaFoldDB" id="U4KJL0"/>
<dbReference type="GO" id="GO:0006260">
    <property type="term" value="P:DNA replication"/>
    <property type="evidence" value="ECO:0007669"/>
    <property type="project" value="UniProtKB-UniRule"/>
</dbReference>
<name>U4KJL0_ALTPJ</name>
<feature type="domain" description="RecF/RecN/SMC N-terminal" evidence="10">
    <location>
        <begin position="1"/>
        <end position="328"/>
    </location>
</feature>
<organism evidence="11 12">
    <name type="scientific">Alteracholeplasma palmae (strain ATCC 49389 / J233)</name>
    <name type="common">Acholeplasma palmae</name>
    <dbReference type="NCBI Taxonomy" id="1318466"/>
    <lineage>
        <taxon>Bacteria</taxon>
        <taxon>Bacillati</taxon>
        <taxon>Mycoplasmatota</taxon>
        <taxon>Mollicutes</taxon>
        <taxon>Acholeplasmatales</taxon>
        <taxon>Acholeplasmataceae</taxon>
        <taxon>Acholeplasma</taxon>
    </lineage>
</organism>
<keyword evidence="5 9" id="KW-0235">DNA replication</keyword>
<keyword evidence="9" id="KW-0234">DNA repair</keyword>
<evidence type="ECO:0000313" key="11">
    <source>
        <dbReference type="EMBL" id="CCV63582.1"/>
    </source>
</evidence>
<dbReference type="HAMAP" id="MF_00365">
    <property type="entry name" value="RecF"/>
    <property type="match status" value="1"/>
</dbReference>
<proteinExistence type="inferred from homology"/>
<dbReference type="GO" id="GO:0005737">
    <property type="term" value="C:cytoplasm"/>
    <property type="evidence" value="ECO:0007669"/>
    <property type="project" value="UniProtKB-SubCell"/>
</dbReference>
<comment type="function">
    <text evidence="9">The RecF protein is involved in DNA metabolism; it is required for DNA replication and normal SOS inducibility. RecF binds preferentially to single-stranded, linear DNA. It also seems to bind ATP.</text>
</comment>
<evidence type="ECO:0000256" key="9">
    <source>
        <dbReference type="HAMAP-Rule" id="MF_00365"/>
    </source>
</evidence>
<dbReference type="PROSITE" id="PS00617">
    <property type="entry name" value="RECF_1"/>
    <property type="match status" value="1"/>
</dbReference>
<keyword evidence="9" id="KW-0227">DNA damage</keyword>
<dbReference type="HOGENOM" id="CLU_040267_0_1_14"/>
<dbReference type="Gene3D" id="1.20.1050.90">
    <property type="entry name" value="RecF/RecN/SMC, N-terminal domain"/>
    <property type="match status" value="1"/>
</dbReference>
<dbReference type="EMBL" id="FO681347">
    <property type="protein sequence ID" value="CCV63582.1"/>
    <property type="molecule type" value="Genomic_DNA"/>
</dbReference>
<keyword evidence="9" id="KW-0742">SOS response</keyword>
<keyword evidence="8 9" id="KW-0238">DNA-binding</keyword>
<dbReference type="Gene3D" id="3.40.50.300">
    <property type="entry name" value="P-loop containing nucleotide triphosphate hydrolases"/>
    <property type="match status" value="1"/>
</dbReference>
<evidence type="ECO:0000256" key="7">
    <source>
        <dbReference type="ARBA" id="ARBA00022840"/>
    </source>
</evidence>
<dbReference type="GO" id="GO:0009432">
    <property type="term" value="P:SOS response"/>
    <property type="evidence" value="ECO:0007669"/>
    <property type="project" value="UniProtKB-UniRule"/>
</dbReference>
<dbReference type="GO" id="GO:0005524">
    <property type="term" value="F:ATP binding"/>
    <property type="evidence" value="ECO:0007669"/>
    <property type="project" value="UniProtKB-UniRule"/>
</dbReference>
<comment type="subcellular location">
    <subcellularLocation>
        <location evidence="1 9">Cytoplasm</location>
    </subcellularLocation>
</comment>
<dbReference type="KEGG" id="apal:BN85400050"/>
<dbReference type="OrthoDB" id="9803889at2"/>
<dbReference type="InterPro" id="IPR018078">
    <property type="entry name" value="DNA-binding_RecF_CS"/>
</dbReference>
<dbReference type="GO" id="GO:0006302">
    <property type="term" value="P:double-strand break repair"/>
    <property type="evidence" value="ECO:0007669"/>
    <property type="project" value="TreeGrafter"/>
</dbReference>
<keyword evidence="6 9" id="KW-0547">Nucleotide-binding</keyword>
<keyword evidence="7 9" id="KW-0067">ATP-binding</keyword>
<dbReference type="Pfam" id="PF02463">
    <property type="entry name" value="SMC_N"/>
    <property type="match status" value="1"/>
</dbReference>
<dbReference type="InterPro" id="IPR027417">
    <property type="entry name" value="P-loop_NTPase"/>
</dbReference>
<evidence type="ECO:0000256" key="8">
    <source>
        <dbReference type="ARBA" id="ARBA00023125"/>
    </source>
</evidence>
<dbReference type="GO" id="GO:0000731">
    <property type="term" value="P:DNA synthesis involved in DNA repair"/>
    <property type="evidence" value="ECO:0007669"/>
    <property type="project" value="TreeGrafter"/>
</dbReference>
<dbReference type="RefSeq" id="WP_026653761.1">
    <property type="nucleotide sequence ID" value="NC_022538.1"/>
</dbReference>
<dbReference type="PANTHER" id="PTHR32182">
    <property type="entry name" value="DNA REPLICATION AND REPAIR PROTEIN RECF"/>
    <property type="match status" value="1"/>
</dbReference>
<keyword evidence="12" id="KW-1185">Reference proteome</keyword>
<dbReference type="InterPro" id="IPR003395">
    <property type="entry name" value="RecF/RecN/SMC_N"/>
</dbReference>
<feature type="binding site" evidence="9">
    <location>
        <begin position="29"/>
        <end position="36"/>
    </location>
    <ligand>
        <name>ATP</name>
        <dbReference type="ChEBI" id="CHEBI:30616"/>
    </ligand>
</feature>
<sequence>MIKKLELKQFRNHLTKTIEFNKNLVYLVGPNGSGKTSILESIYFASTTKSHRTNNEKEMIQENQPFSIIKLKTVTNDFQIVLSDTGKRAFINQVEKRKISDYIGHFKVVMFSPEDLSLIKGSPSDRRKFMDLELMQLYPSYLQTLSQYKKVLKQRNLLLKKIKIDDDYTFLNILGEQLLELGEVLISKRKAFLEELQEELNKAYKLFSNYQTTIQYIPYLTKEKMIEHFTKKQKYDIINQTTMAGPHKDDFIILFNEKIANAFASQGEQRLIMIALKLALLKLIQKHENKEIVLLLDDVLSELDDQIQKTILEQLPKNQQIIISSAVKILENNNIQMIQLNKGA</sequence>
<evidence type="ECO:0000256" key="1">
    <source>
        <dbReference type="ARBA" id="ARBA00004496"/>
    </source>
</evidence>
<evidence type="ECO:0000256" key="2">
    <source>
        <dbReference type="ARBA" id="ARBA00008016"/>
    </source>
</evidence>
<evidence type="ECO:0000256" key="5">
    <source>
        <dbReference type="ARBA" id="ARBA00022705"/>
    </source>
</evidence>
<evidence type="ECO:0000256" key="6">
    <source>
        <dbReference type="ARBA" id="ARBA00022741"/>
    </source>
</evidence>
<dbReference type="InterPro" id="IPR001238">
    <property type="entry name" value="DNA-binding_RecF"/>
</dbReference>
<dbReference type="STRING" id="1318466.BN85400050"/>
<gene>
    <name evidence="9 11" type="primary">recF</name>
    <name evidence="11" type="ORF">BN85400050</name>
</gene>
<dbReference type="NCBIfam" id="TIGR00611">
    <property type="entry name" value="recf"/>
    <property type="match status" value="1"/>
</dbReference>
<protein>
    <recommendedName>
        <fullName evidence="3 9">DNA replication and repair protein RecF</fullName>
    </recommendedName>
</protein>
<accession>U4KJL0</accession>